<dbReference type="EMBL" id="CP065315">
    <property type="protein sequence ID" value="QQR06090.1"/>
    <property type="molecule type" value="Genomic_DNA"/>
</dbReference>
<dbReference type="PANTHER" id="PTHR30474">
    <property type="entry name" value="CELL CYCLE PROTEIN"/>
    <property type="match status" value="1"/>
</dbReference>
<evidence type="ECO:0000256" key="3">
    <source>
        <dbReference type="ARBA" id="ARBA00022679"/>
    </source>
</evidence>
<keyword evidence="4 17" id="KW-0812">Transmembrane</keyword>
<sequence>MWLNWLTDSIREFIHRGDRLLLTLCLLASGFGMVLIYSATRYMNHSAGLRCMLIQAVGIVLGVFVYIAMSSVDIELFTEKSWKWLFLFGLFINLLLLTPLGIGADETGNNSWLSIPGFPVNLQPAELAKLTFVLLLAWQMNRQRERGLSRPSSVFQLAGHTLVMIGLIVATSGDFGMALTYAFIFVIMAWAGGVKKRWFLLAIVVCVIGAVLIWPHISDKYFARRITVVIDHIMGNTETISEQTQGQGFQQTRSILAIGSGGLFGMGYLKGIQTQSLSESALPARHTDEIFAVCGEEFGLIGCIVLLLLLGAIIARCIWVARRACSPQSAFIAMGYAGMLLAQVGVNVGMCLYVFPVVGLTLPFISYGGTSIVTMFAAMGIISSIKMRSLPSWLRDRSRI</sequence>
<evidence type="ECO:0000313" key="22">
    <source>
        <dbReference type="Proteomes" id="UP000434475"/>
    </source>
</evidence>
<dbReference type="InterPro" id="IPR001182">
    <property type="entry name" value="FtsW/RodA"/>
</dbReference>
<keyword evidence="5" id="KW-0133">Cell shape</keyword>
<feature type="transmembrane region" description="Helical" evidence="17">
    <location>
        <begin position="298"/>
        <end position="319"/>
    </location>
</feature>
<evidence type="ECO:0000256" key="17">
    <source>
        <dbReference type="SAM" id="Phobius"/>
    </source>
</evidence>
<comment type="catalytic activity">
    <reaction evidence="15">
        <text>[GlcNAc-(1-&gt;4)-Mur2Ac(oyl-L-Ala-gamma-D-Glu-L-Lys-D-Ala-D-Ala)](n)-di-trans,octa-cis-undecaprenyl diphosphate + beta-D-GlcNAc-(1-&gt;4)-Mur2Ac(oyl-L-Ala-gamma-D-Glu-L-Lys-D-Ala-D-Ala)-di-trans,octa-cis-undecaprenyl diphosphate = [GlcNAc-(1-&gt;4)-Mur2Ac(oyl-L-Ala-gamma-D-Glu-L-Lys-D-Ala-D-Ala)](n+1)-di-trans,octa-cis-undecaprenyl diphosphate + di-trans,octa-cis-undecaprenyl diphosphate + H(+)</text>
        <dbReference type="Rhea" id="RHEA:23708"/>
        <dbReference type="Rhea" id="RHEA-COMP:9602"/>
        <dbReference type="Rhea" id="RHEA-COMP:9603"/>
        <dbReference type="ChEBI" id="CHEBI:15378"/>
        <dbReference type="ChEBI" id="CHEBI:58405"/>
        <dbReference type="ChEBI" id="CHEBI:60033"/>
        <dbReference type="ChEBI" id="CHEBI:78435"/>
        <dbReference type="EC" id="2.4.99.28"/>
    </reaction>
</comment>
<evidence type="ECO:0000256" key="7">
    <source>
        <dbReference type="ARBA" id="ARBA00022989"/>
    </source>
</evidence>
<evidence type="ECO:0000313" key="18">
    <source>
        <dbReference type="EMBL" id="MSB18049.1"/>
    </source>
</evidence>
<evidence type="ECO:0000256" key="16">
    <source>
        <dbReference type="ARBA" id="ARBA00049966"/>
    </source>
</evidence>
<dbReference type="OrthoDB" id="9812661at2"/>
<evidence type="ECO:0000313" key="23">
    <source>
        <dbReference type="Proteomes" id="UP000595792"/>
    </source>
</evidence>
<evidence type="ECO:0000256" key="15">
    <source>
        <dbReference type="ARBA" id="ARBA00049902"/>
    </source>
</evidence>
<evidence type="ECO:0000256" key="1">
    <source>
        <dbReference type="ARBA" id="ARBA00004141"/>
    </source>
</evidence>
<keyword evidence="19" id="KW-0132">Cell division</keyword>
<dbReference type="GO" id="GO:0008360">
    <property type="term" value="P:regulation of cell shape"/>
    <property type="evidence" value="ECO:0007669"/>
    <property type="project" value="UniProtKB-KW"/>
</dbReference>
<keyword evidence="19" id="KW-0131">Cell cycle</keyword>
<comment type="function">
    <text evidence="16">Peptidoglycan polymerase that is essential for cell division.</text>
</comment>
<dbReference type="KEGG" id="fpla:A4U99_08600"/>
<dbReference type="Pfam" id="PF01098">
    <property type="entry name" value="FTSW_RODA_SPOVE"/>
    <property type="match status" value="1"/>
</dbReference>
<feature type="transmembrane region" description="Helical" evidence="17">
    <location>
        <begin position="52"/>
        <end position="72"/>
    </location>
</feature>
<evidence type="ECO:0000256" key="2">
    <source>
        <dbReference type="ARBA" id="ARBA00022676"/>
    </source>
</evidence>
<reference evidence="21 22" key="1">
    <citation type="journal article" date="2019" name="Nat. Med.">
        <title>A library of human gut bacterial isolates paired with longitudinal multiomics data enables mechanistic microbiome research.</title>
        <authorList>
            <person name="Poyet M."/>
            <person name="Groussin M."/>
            <person name="Gibbons S.M."/>
            <person name="Avila-Pacheco J."/>
            <person name="Jiang X."/>
            <person name="Kearney S.M."/>
            <person name="Perrotta A.R."/>
            <person name="Berdy B."/>
            <person name="Zhao S."/>
            <person name="Lieberman T.D."/>
            <person name="Swanson P.K."/>
            <person name="Smith M."/>
            <person name="Roesemann S."/>
            <person name="Alexander J.E."/>
            <person name="Rich S.A."/>
            <person name="Livny J."/>
            <person name="Vlamakis H."/>
            <person name="Clish C."/>
            <person name="Bullock K."/>
            <person name="Deik A."/>
            <person name="Scott J."/>
            <person name="Pierce K.A."/>
            <person name="Xavier R.J."/>
            <person name="Alm E.J."/>
        </authorList>
    </citation>
    <scope>NUCLEOTIDE SEQUENCE [LARGE SCALE GENOMIC DNA]</scope>
    <source>
        <strain evidence="18 22">BIOML-A2</strain>
        <strain evidence="19 21">BIOML-A5</strain>
    </source>
</reference>
<name>A0A1C7FMA4_FLAPL</name>
<keyword evidence="6" id="KW-0573">Peptidoglycan synthesis</keyword>
<feature type="transmembrane region" description="Helical" evidence="17">
    <location>
        <begin position="364"/>
        <end position="385"/>
    </location>
</feature>
<dbReference type="GO" id="GO:0032153">
    <property type="term" value="C:cell division site"/>
    <property type="evidence" value="ECO:0007669"/>
    <property type="project" value="TreeGrafter"/>
</dbReference>
<feature type="transmembrane region" description="Helical" evidence="17">
    <location>
        <begin position="20"/>
        <end position="40"/>
    </location>
</feature>
<evidence type="ECO:0000256" key="9">
    <source>
        <dbReference type="ARBA" id="ARBA00032370"/>
    </source>
</evidence>
<dbReference type="Proteomes" id="UP000434475">
    <property type="component" value="Unassembled WGS sequence"/>
</dbReference>
<evidence type="ECO:0000256" key="6">
    <source>
        <dbReference type="ARBA" id="ARBA00022984"/>
    </source>
</evidence>
<comment type="similarity">
    <text evidence="11">Belongs to the SEDS family. FtsW subfamily.</text>
</comment>
<dbReference type="GO" id="GO:0009252">
    <property type="term" value="P:peptidoglycan biosynthetic process"/>
    <property type="evidence" value="ECO:0007669"/>
    <property type="project" value="UniProtKB-KW"/>
</dbReference>
<evidence type="ECO:0000313" key="20">
    <source>
        <dbReference type="EMBL" id="QQR06090.1"/>
    </source>
</evidence>
<comment type="subcellular location">
    <subcellularLocation>
        <location evidence="1">Membrane</location>
        <topology evidence="1">Multi-pass membrane protein</topology>
    </subcellularLocation>
</comment>
<keyword evidence="7 17" id="KW-1133">Transmembrane helix</keyword>
<dbReference type="EMBL" id="WKPO01000001">
    <property type="protein sequence ID" value="MSB47207.1"/>
    <property type="molecule type" value="Genomic_DNA"/>
</dbReference>
<evidence type="ECO:0000256" key="14">
    <source>
        <dbReference type="ARBA" id="ARBA00044770"/>
    </source>
</evidence>
<keyword evidence="3" id="KW-0808">Transferase</keyword>
<dbReference type="PANTHER" id="PTHR30474:SF2">
    <property type="entry name" value="PEPTIDOGLYCAN GLYCOSYLTRANSFERASE FTSW-RELATED"/>
    <property type="match status" value="1"/>
</dbReference>
<dbReference type="EC" id="2.4.99.28" evidence="14"/>
<evidence type="ECO:0000256" key="5">
    <source>
        <dbReference type="ARBA" id="ARBA00022960"/>
    </source>
</evidence>
<evidence type="ECO:0000256" key="4">
    <source>
        <dbReference type="ARBA" id="ARBA00022692"/>
    </source>
</evidence>
<evidence type="ECO:0000256" key="8">
    <source>
        <dbReference type="ARBA" id="ARBA00023136"/>
    </source>
</evidence>
<feature type="transmembrane region" description="Helical" evidence="17">
    <location>
        <begin position="331"/>
        <end position="358"/>
    </location>
</feature>
<feature type="transmembrane region" description="Helical" evidence="17">
    <location>
        <begin position="84"/>
        <end position="102"/>
    </location>
</feature>
<feature type="transmembrane region" description="Helical" evidence="17">
    <location>
        <begin position="198"/>
        <end position="217"/>
    </location>
</feature>
<evidence type="ECO:0000256" key="11">
    <source>
        <dbReference type="ARBA" id="ARBA00038053"/>
    </source>
</evidence>
<dbReference type="GO" id="GO:0015648">
    <property type="term" value="F:lipid-linked peptidoglycan transporter activity"/>
    <property type="evidence" value="ECO:0007669"/>
    <property type="project" value="TreeGrafter"/>
</dbReference>
<dbReference type="Proteomes" id="UP000595792">
    <property type="component" value="Chromosome"/>
</dbReference>
<evidence type="ECO:0000256" key="13">
    <source>
        <dbReference type="ARBA" id="ARBA00041418"/>
    </source>
</evidence>
<dbReference type="GO" id="GO:0005886">
    <property type="term" value="C:plasma membrane"/>
    <property type="evidence" value="ECO:0007669"/>
    <property type="project" value="TreeGrafter"/>
</dbReference>
<dbReference type="AlphaFoldDB" id="A0A1C7FMA4"/>
<reference evidence="20 23" key="2">
    <citation type="submission" date="2020-11" db="EMBL/GenBank/DDBJ databases">
        <title>Closed and high quality bacterial genomes of the OMM12 community.</title>
        <authorList>
            <person name="Marbouty M."/>
            <person name="Lamy-Besnier Q."/>
            <person name="Debarbieux L."/>
            <person name="Koszul R."/>
        </authorList>
    </citation>
    <scope>NUCLEOTIDE SEQUENCE [LARGE SCALE GENOMIC DNA]</scope>
    <source>
        <strain evidence="20 23">YL31</strain>
    </source>
</reference>
<dbReference type="GO" id="GO:0008955">
    <property type="term" value="F:peptidoglycan glycosyltransferase activity"/>
    <property type="evidence" value="ECO:0007669"/>
    <property type="project" value="UniProtKB-EC"/>
</dbReference>
<evidence type="ECO:0000256" key="12">
    <source>
        <dbReference type="ARBA" id="ARBA00041185"/>
    </source>
</evidence>
<organism evidence="19 21">
    <name type="scientific">Flavonifractor plautii</name>
    <name type="common">Fusobacterium plautii</name>
    <dbReference type="NCBI Taxonomy" id="292800"/>
    <lineage>
        <taxon>Bacteria</taxon>
        <taxon>Bacillati</taxon>
        <taxon>Bacillota</taxon>
        <taxon>Clostridia</taxon>
        <taxon>Eubacteriales</taxon>
        <taxon>Oscillospiraceae</taxon>
        <taxon>Flavonifractor</taxon>
    </lineage>
</organism>
<dbReference type="RefSeq" id="WP_021632540.1">
    <property type="nucleotide sequence ID" value="NZ_CP015406.2"/>
</dbReference>
<dbReference type="EMBL" id="WKPR01000001">
    <property type="protein sequence ID" value="MSB18049.1"/>
    <property type="molecule type" value="Genomic_DNA"/>
</dbReference>
<keyword evidence="2" id="KW-0328">Glycosyltransferase</keyword>
<dbReference type="GO" id="GO:0051301">
    <property type="term" value="P:cell division"/>
    <property type="evidence" value="ECO:0007669"/>
    <property type="project" value="UniProtKB-KW"/>
</dbReference>
<evidence type="ECO:0000313" key="19">
    <source>
        <dbReference type="EMBL" id="MSB47207.1"/>
    </source>
</evidence>
<proteinExistence type="inferred from homology"/>
<accession>A0A1C7FMA4</accession>
<evidence type="ECO:0000313" key="21">
    <source>
        <dbReference type="Proteomes" id="UP000429811"/>
    </source>
</evidence>
<keyword evidence="8 17" id="KW-0472">Membrane</keyword>
<dbReference type="Proteomes" id="UP000429811">
    <property type="component" value="Unassembled WGS sequence"/>
</dbReference>
<gene>
    <name evidence="19" type="ORF">GKE90_00590</name>
    <name evidence="18" type="ORF">GKE97_00780</name>
    <name evidence="20" type="ORF">I5Q84_00860</name>
</gene>
<protein>
    <recommendedName>
        <fullName evidence="12">Probable peptidoglycan glycosyltransferase FtsW</fullName>
        <ecNumber evidence="14">2.4.99.28</ecNumber>
    </recommendedName>
    <alternativeName>
        <fullName evidence="13">Cell division protein FtsW</fullName>
    </alternativeName>
    <alternativeName>
        <fullName evidence="10">Cell wall polymerase</fullName>
    </alternativeName>
    <alternativeName>
        <fullName evidence="9">Peptidoglycan polymerase</fullName>
    </alternativeName>
</protein>
<evidence type="ECO:0000256" key="10">
    <source>
        <dbReference type="ARBA" id="ARBA00033270"/>
    </source>
</evidence>